<evidence type="ECO:0000313" key="1">
    <source>
        <dbReference type="EMBL" id="ORX48467.1"/>
    </source>
</evidence>
<sequence>AILKDLEKNYNTKDNFYLDFEYGENIKTIKEDVEMLSEGIDRYGMESYKLNDKNESNNSNIERYFVLDIKEEADFKNKRIMFLNYLVNGDGKKAGISNFNHNYFESIDSLNPQDPFTDYENTSIMNSIKNSEFQNVESPTFSTGGNNQNQNINNADFYERNVKCIKILGYLVQRSRETAVSAEGKLLKFDVRNNGGILRKLIKSIKIPLGIKIQDQLPVHNDPSNANNNGVINILYLPQSDALGNHVDVESNFKDSKFNSLRNHLQSNIKIDDNYGFILTPTEYNSIYASYKDFYTAITIGNIEDGTGNLYTPPGNGQKGKLAFYVFNKDKNGDNIKIKNPLKAGNQHTINNHVIVMDKVINMASHFTNACSQGGNSAAGTSSSRVITKRADNVRCPCNKAKYSDLNKYKNKFDNTKIENMISSLTNDLKLQEYEEAINEIDKRESKFKKATADMMDSQDDKIDMERRISGSGENKKNSYIMMSVQRLKL</sequence>
<dbReference type="Proteomes" id="UP000193719">
    <property type="component" value="Unassembled WGS sequence"/>
</dbReference>
<reference evidence="1 2" key="1">
    <citation type="submission" date="2016-08" db="EMBL/GenBank/DDBJ databases">
        <title>Genomes of anaerobic fungi encode conserved fungal cellulosomes for biomass hydrolysis.</title>
        <authorList>
            <consortium name="DOE Joint Genome Institute"/>
            <person name="Haitjema C.H."/>
            <person name="Gilmore S.P."/>
            <person name="Henske J.K."/>
            <person name="Solomon K.V."/>
            <person name="De Groot R."/>
            <person name="Kuo A."/>
            <person name="Mondo S.J."/>
            <person name="Salamov A.A."/>
            <person name="Labutti K."/>
            <person name="Zhao Z."/>
            <person name="Chiniquy J."/>
            <person name="Barry K."/>
            <person name="Brewer H.M."/>
            <person name="Purvine S.O."/>
            <person name="Wright A.T."/>
            <person name="Boxma B."/>
            <person name="Van Alen T."/>
            <person name="Hackstein J.H."/>
            <person name="Baker S.E."/>
            <person name="Grigoriev I.V."/>
            <person name="O'Malley M.A."/>
        </authorList>
    </citation>
    <scope>NUCLEOTIDE SEQUENCE [LARGE SCALE GENOMIC DNA]</scope>
    <source>
        <strain evidence="2">finn</strain>
    </source>
</reference>
<organism evidence="1 2">
    <name type="scientific">Piromyces finnis</name>
    <dbReference type="NCBI Taxonomy" id="1754191"/>
    <lineage>
        <taxon>Eukaryota</taxon>
        <taxon>Fungi</taxon>
        <taxon>Fungi incertae sedis</taxon>
        <taxon>Chytridiomycota</taxon>
        <taxon>Chytridiomycota incertae sedis</taxon>
        <taxon>Neocallimastigomycetes</taxon>
        <taxon>Neocallimastigales</taxon>
        <taxon>Neocallimastigaceae</taxon>
        <taxon>Piromyces</taxon>
    </lineage>
</organism>
<dbReference type="EMBL" id="MCFH01000027">
    <property type="protein sequence ID" value="ORX48467.1"/>
    <property type="molecule type" value="Genomic_DNA"/>
</dbReference>
<proteinExistence type="predicted"/>
<evidence type="ECO:0000313" key="2">
    <source>
        <dbReference type="Proteomes" id="UP000193719"/>
    </source>
</evidence>
<feature type="non-terminal residue" evidence="1">
    <location>
        <position position="1"/>
    </location>
</feature>
<dbReference type="AlphaFoldDB" id="A0A1Y1V7N1"/>
<name>A0A1Y1V7N1_9FUNG</name>
<accession>A0A1Y1V7N1</accession>
<protein>
    <submittedName>
        <fullName evidence="1">Uncharacterized protein</fullName>
    </submittedName>
</protein>
<keyword evidence="2" id="KW-1185">Reference proteome</keyword>
<gene>
    <name evidence="1" type="ORF">BCR36DRAFT_452538</name>
</gene>
<reference evidence="1 2" key="2">
    <citation type="submission" date="2016-08" db="EMBL/GenBank/DDBJ databases">
        <title>Pervasive Adenine N6-methylation of Active Genes in Fungi.</title>
        <authorList>
            <consortium name="DOE Joint Genome Institute"/>
            <person name="Mondo S.J."/>
            <person name="Dannebaum R.O."/>
            <person name="Kuo R.C."/>
            <person name="Labutti K."/>
            <person name="Haridas S."/>
            <person name="Kuo A."/>
            <person name="Salamov A."/>
            <person name="Ahrendt S.R."/>
            <person name="Lipzen A."/>
            <person name="Sullivan W."/>
            <person name="Andreopoulos W.B."/>
            <person name="Clum A."/>
            <person name="Lindquist E."/>
            <person name="Daum C."/>
            <person name="Ramamoorthy G.K."/>
            <person name="Gryganskyi A."/>
            <person name="Culley D."/>
            <person name="Magnuson J.K."/>
            <person name="James T.Y."/>
            <person name="O'Malley M.A."/>
            <person name="Stajich J.E."/>
            <person name="Spatafora J.W."/>
            <person name="Visel A."/>
            <person name="Grigoriev I.V."/>
        </authorList>
    </citation>
    <scope>NUCLEOTIDE SEQUENCE [LARGE SCALE GENOMIC DNA]</scope>
    <source>
        <strain evidence="2">finn</strain>
    </source>
</reference>
<comment type="caution">
    <text evidence="1">The sequence shown here is derived from an EMBL/GenBank/DDBJ whole genome shotgun (WGS) entry which is preliminary data.</text>
</comment>